<organism evidence="2 3">
    <name type="scientific">Cohnella lubricantis</name>
    <dbReference type="NCBI Taxonomy" id="2163172"/>
    <lineage>
        <taxon>Bacteria</taxon>
        <taxon>Bacillati</taxon>
        <taxon>Bacillota</taxon>
        <taxon>Bacilli</taxon>
        <taxon>Bacillales</taxon>
        <taxon>Paenibacillaceae</taxon>
        <taxon>Cohnella</taxon>
    </lineage>
</organism>
<reference evidence="2 3" key="1">
    <citation type="submission" date="2020-08" db="EMBL/GenBank/DDBJ databases">
        <title>Cohnella phylogeny.</title>
        <authorList>
            <person name="Dunlap C."/>
        </authorList>
    </citation>
    <scope>NUCLEOTIDE SEQUENCE [LARGE SCALE GENOMIC DNA]</scope>
    <source>
        <strain evidence="2 3">DSM 103658</strain>
    </source>
</reference>
<dbReference type="InterPro" id="IPR029063">
    <property type="entry name" value="SAM-dependent_MTases_sf"/>
</dbReference>
<protein>
    <submittedName>
        <fullName evidence="2">Methyltransferase domain-containing protein</fullName>
    </submittedName>
</protein>
<dbReference type="Pfam" id="PF08241">
    <property type="entry name" value="Methyltransf_11"/>
    <property type="match status" value="1"/>
</dbReference>
<dbReference type="SUPFAM" id="SSF53335">
    <property type="entry name" value="S-adenosyl-L-methionine-dependent methyltransferases"/>
    <property type="match status" value="1"/>
</dbReference>
<dbReference type="Gene3D" id="3.40.50.150">
    <property type="entry name" value="Vaccinia Virus protein VP39"/>
    <property type="match status" value="1"/>
</dbReference>
<dbReference type="EMBL" id="JACJVN010000055">
    <property type="protein sequence ID" value="MBB6678440.1"/>
    <property type="molecule type" value="Genomic_DNA"/>
</dbReference>
<evidence type="ECO:0000259" key="1">
    <source>
        <dbReference type="Pfam" id="PF08241"/>
    </source>
</evidence>
<dbReference type="AlphaFoldDB" id="A0A841TGS7"/>
<dbReference type="PANTHER" id="PTHR43591">
    <property type="entry name" value="METHYLTRANSFERASE"/>
    <property type="match status" value="1"/>
</dbReference>
<comment type="caution">
    <text evidence="2">The sequence shown here is derived from an EMBL/GenBank/DDBJ whole genome shotgun (WGS) entry which is preliminary data.</text>
</comment>
<keyword evidence="2" id="KW-0489">Methyltransferase</keyword>
<accession>A0A841TGS7</accession>
<dbReference type="RefSeq" id="WP_185179705.1">
    <property type="nucleotide sequence ID" value="NZ_CBCSEP010000009.1"/>
</dbReference>
<dbReference type="PANTHER" id="PTHR43591:SF110">
    <property type="entry name" value="RHODANESE DOMAIN-CONTAINING PROTEIN"/>
    <property type="match status" value="1"/>
</dbReference>
<name>A0A841TGS7_9BACL</name>
<gene>
    <name evidence="2" type="ORF">H4Q31_14120</name>
</gene>
<keyword evidence="2" id="KW-0808">Transferase</keyword>
<feature type="domain" description="Methyltransferase type 11" evidence="1">
    <location>
        <begin position="38"/>
        <end position="131"/>
    </location>
</feature>
<dbReference type="CDD" id="cd02440">
    <property type="entry name" value="AdoMet_MTases"/>
    <property type="match status" value="1"/>
</dbReference>
<keyword evidence="3" id="KW-1185">Reference proteome</keyword>
<dbReference type="Proteomes" id="UP000574133">
    <property type="component" value="Unassembled WGS sequence"/>
</dbReference>
<evidence type="ECO:0000313" key="3">
    <source>
        <dbReference type="Proteomes" id="UP000574133"/>
    </source>
</evidence>
<dbReference type="GO" id="GO:0032259">
    <property type="term" value="P:methylation"/>
    <property type="evidence" value="ECO:0007669"/>
    <property type="project" value="UniProtKB-KW"/>
</dbReference>
<sequence>MEYLDLLSRLGVPSAHPGGFSATRRAAEKLGPGPLHILEVGCGTGKTACYFAKRGYRVTALDMHPVMLDKARKRAENEGVRDIQWVEGSVEALPFEDGTFDVVYAESVTIFTSVSNSLKEYYRVLAPGGRLMDRELVLFAEMPEPVYKEIRDYFKFDKILSPDEWVEQIRAAGFECERPELDAMRAFENRADPSEFQELELSELFDPEVGQGIMKYADLMLAQEPYFRACDFLAVKPGKF</sequence>
<evidence type="ECO:0000313" key="2">
    <source>
        <dbReference type="EMBL" id="MBB6678440.1"/>
    </source>
</evidence>
<proteinExistence type="predicted"/>
<dbReference type="GO" id="GO:0008757">
    <property type="term" value="F:S-adenosylmethionine-dependent methyltransferase activity"/>
    <property type="evidence" value="ECO:0007669"/>
    <property type="project" value="InterPro"/>
</dbReference>
<dbReference type="InterPro" id="IPR013216">
    <property type="entry name" value="Methyltransf_11"/>
</dbReference>